<name>A5BDM0_VITVI</name>
<reference evidence="1" key="1">
    <citation type="journal article" date="2007" name="PLoS ONE">
        <title>The first genome sequence of an elite grapevine cultivar (Pinot noir Vitis vinifera L.): coping with a highly heterozygous genome.</title>
        <authorList>
            <person name="Velasco R."/>
            <person name="Zharkikh A."/>
            <person name="Troggio M."/>
            <person name="Cartwright D.A."/>
            <person name="Cestaro A."/>
            <person name="Pruss D."/>
            <person name="Pindo M."/>
            <person name="FitzGerald L.M."/>
            <person name="Vezzulli S."/>
            <person name="Reid J."/>
            <person name="Malacarne G."/>
            <person name="Iliev D."/>
            <person name="Coppola G."/>
            <person name="Wardell B."/>
            <person name="Micheletti D."/>
            <person name="Macalma T."/>
            <person name="Facci M."/>
            <person name="Mitchell J.T."/>
            <person name="Perazzolli M."/>
            <person name="Eldredge G."/>
            <person name="Gatto P."/>
            <person name="Oyzerski R."/>
            <person name="Moretto M."/>
            <person name="Gutin N."/>
            <person name="Stefanini M."/>
            <person name="Chen Y."/>
            <person name="Segala C."/>
            <person name="Davenport C."/>
            <person name="Dematte L."/>
            <person name="Mraz A."/>
            <person name="Battilana J."/>
            <person name="Stormo K."/>
            <person name="Costa F."/>
            <person name="Tao Q."/>
            <person name="Si-Ammour A."/>
            <person name="Harkins T."/>
            <person name="Lackey A."/>
            <person name="Perbost C."/>
            <person name="Taillon B."/>
            <person name="Stella A."/>
            <person name="Solovyev V."/>
            <person name="Fawcett J.A."/>
            <person name="Sterck L."/>
            <person name="Vandepoele K."/>
            <person name="Grando S.M."/>
            <person name="Toppo S."/>
            <person name="Moser C."/>
            <person name="Lanchbury J."/>
            <person name="Bogden R."/>
            <person name="Skolnick M."/>
            <person name="Sgaramella V."/>
            <person name="Bhatnagar S.K."/>
            <person name="Fontana P."/>
            <person name="Gutin A."/>
            <person name="Van de Peer Y."/>
            <person name="Salamini F."/>
            <person name="Viola R."/>
        </authorList>
    </citation>
    <scope>NUCLEOTIDE SEQUENCE</scope>
</reference>
<dbReference type="EMBL" id="AM455611">
    <property type="protein sequence ID" value="CAN67803.1"/>
    <property type="molecule type" value="Genomic_DNA"/>
</dbReference>
<gene>
    <name evidence="1" type="ORF">VITISV_044415</name>
</gene>
<evidence type="ECO:0000313" key="1">
    <source>
        <dbReference type="EMBL" id="CAN67803.1"/>
    </source>
</evidence>
<protein>
    <submittedName>
        <fullName evidence="1">Uncharacterized protein</fullName>
    </submittedName>
</protein>
<sequence>MGHAFDASTLEGDVSQIPLYLVNPPFWGLYNTRVESPSTHLLTRVSLDAPPPLAATWPPLIRSFFSVGHTIIVGCVRFSIAVLSIQVPKCSNLHHSCDCGCGWKVRLDNMTHGLMQFAFAIADISIYMQMYTYRSSDISNYNKCMMTRVRPSCGGRIRSKHKGGNIILDNMTYELKEQG</sequence>
<dbReference type="AlphaFoldDB" id="A5BDM0"/>
<organism evidence="1">
    <name type="scientific">Vitis vinifera</name>
    <name type="common">Grape</name>
    <dbReference type="NCBI Taxonomy" id="29760"/>
    <lineage>
        <taxon>Eukaryota</taxon>
        <taxon>Viridiplantae</taxon>
        <taxon>Streptophyta</taxon>
        <taxon>Embryophyta</taxon>
        <taxon>Tracheophyta</taxon>
        <taxon>Spermatophyta</taxon>
        <taxon>Magnoliopsida</taxon>
        <taxon>eudicotyledons</taxon>
        <taxon>Gunneridae</taxon>
        <taxon>Pentapetalae</taxon>
        <taxon>rosids</taxon>
        <taxon>Vitales</taxon>
        <taxon>Vitaceae</taxon>
        <taxon>Viteae</taxon>
        <taxon>Vitis</taxon>
    </lineage>
</organism>
<accession>A5BDM0</accession>
<proteinExistence type="predicted"/>